<evidence type="ECO:0008006" key="4">
    <source>
        <dbReference type="Google" id="ProtNLM"/>
    </source>
</evidence>
<reference evidence="2 3" key="2">
    <citation type="journal article" date="2020" name="Int. J. Syst. Evol. Microbiol.">
        <title>Leptospira yasudae sp. nov. and Leptospira stimsonii sp. nov., two new species of the pathogenic group isolated from environmental sources.</title>
        <authorList>
            <person name="Casanovas-Massana A."/>
            <person name="Hamond C."/>
            <person name="Santos L.A."/>
            <person name="de Oliveira D."/>
            <person name="Hacker K.P."/>
            <person name="Balassiano I."/>
            <person name="Costa F."/>
            <person name="Medeiros M.A."/>
            <person name="Reis M.G."/>
            <person name="Ko A.I."/>
            <person name="Wunder E.A."/>
        </authorList>
    </citation>
    <scope>NUCLEOTIDE SEQUENCE [LARGE SCALE GENOMIC DNA]</scope>
    <source>
        <strain evidence="2 3">B21</strain>
    </source>
</reference>
<feature type="transmembrane region" description="Helical" evidence="1">
    <location>
        <begin position="9"/>
        <end position="32"/>
    </location>
</feature>
<name>A0ABX9M1A7_9LEPT</name>
<proteinExistence type="predicted"/>
<feature type="transmembrane region" description="Helical" evidence="1">
    <location>
        <begin position="64"/>
        <end position="83"/>
    </location>
</feature>
<keyword evidence="1" id="KW-0472">Membrane</keyword>
<keyword evidence="1" id="KW-0812">Transmembrane</keyword>
<evidence type="ECO:0000313" key="2">
    <source>
        <dbReference type="EMBL" id="RHX79140.1"/>
    </source>
</evidence>
<feature type="transmembrane region" description="Helical" evidence="1">
    <location>
        <begin position="90"/>
        <end position="113"/>
    </location>
</feature>
<reference evidence="3" key="1">
    <citation type="submission" date="2018-05" db="EMBL/GenBank/DDBJ databases">
        <title>Leptospira yasudae sp. nov. and Leptospira stimsonii sp. nov., two pathogenic species of the genus Leptospira isolated from environmental sources.</title>
        <authorList>
            <person name="Casanovas-Massana A."/>
            <person name="Hamond C."/>
            <person name="Santos L.A."/>
            <person name="Hacker K.P."/>
            <person name="Balassiano I."/>
            <person name="Medeiros M.A."/>
            <person name="Reis M.G."/>
            <person name="Ko A.I."/>
            <person name="Wunder E.A."/>
        </authorList>
    </citation>
    <scope>NUCLEOTIDE SEQUENCE [LARGE SCALE GENOMIC DNA]</scope>
    <source>
        <strain evidence="3">B21</strain>
    </source>
</reference>
<evidence type="ECO:0000256" key="1">
    <source>
        <dbReference type="SAM" id="Phobius"/>
    </source>
</evidence>
<protein>
    <recommendedName>
        <fullName evidence="4">DUF1634 domain-containing protein</fullName>
    </recommendedName>
</protein>
<keyword evidence="3" id="KW-1185">Reference proteome</keyword>
<gene>
    <name evidence="2" type="ORF">DLM77_14425</name>
</gene>
<dbReference type="Proteomes" id="UP000285569">
    <property type="component" value="Unassembled WGS sequence"/>
</dbReference>
<organism evidence="2 3">
    <name type="scientific">Leptospira yasudae</name>
    <dbReference type="NCBI Taxonomy" id="2202201"/>
    <lineage>
        <taxon>Bacteria</taxon>
        <taxon>Pseudomonadati</taxon>
        <taxon>Spirochaetota</taxon>
        <taxon>Spirochaetia</taxon>
        <taxon>Leptospirales</taxon>
        <taxon>Leptospiraceae</taxon>
        <taxon>Leptospira</taxon>
    </lineage>
</organism>
<sequence>MQKNLKIEFLLPAVFIGAICYTVLSFAFYILLNYWMMHGQAGSPYRNGGWIDPNEAFRLFQELILFYYTPLGALFGLITTFFFRIRSLRAMFFISIFSWIALIFVVCMVGIFLR</sequence>
<dbReference type="RefSeq" id="WP_118956731.1">
    <property type="nucleotide sequence ID" value="NZ_QHCR01000006.1"/>
</dbReference>
<accession>A0ABX9M1A7</accession>
<comment type="caution">
    <text evidence="2">The sequence shown here is derived from an EMBL/GenBank/DDBJ whole genome shotgun (WGS) entry which is preliminary data.</text>
</comment>
<dbReference type="EMBL" id="QHCR01000006">
    <property type="protein sequence ID" value="RHX79140.1"/>
    <property type="molecule type" value="Genomic_DNA"/>
</dbReference>
<evidence type="ECO:0000313" key="3">
    <source>
        <dbReference type="Proteomes" id="UP000285569"/>
    </source>
</evidence>
<keyword evidence="1" id="KW-1133">Transmembrane helix</keyword>